<comment type="caution">
    <text evidence="1">The sequence shown here is derived from an EMBL/GenBank/DDBJ whole genome shotgun (WGS) entry which is preliminary data.</text>
</comment>
<evidence type="ECO:0000313" key="2">
    <source>
        <dbReference type="Proteomes" id="UP001153331"/>
    </source>
</evidence>
<proteinExistence type="predicted"/>
<protein>
    <submittedName>
        <fullName evidence="1">Uncharacterized protein</fullName>
    </submittedName>
</protein>
<sequence length="203" mass="22648">MADILTQMQDEVDMLLNIMQSQLFHIRTRAPPSVPEGQQKLSSFAEKEAADKSENAAQNPGQPTQTSEAPPAQPTKEQFEDDLKEMAKDLVVKSQQIELLIANLPGVNSSEAEQVQRMKDLERELAELESERLQAVKEKALLLKKVEEKIVGVGRVRSETEALRSPMALASLFAAAAATLWPRPHQYTMRLLIPAHVHPKTYS</sequence>
<keyword evidence="2" id="KW-1185">Reference proteome</keyword>
<name>A0ACC2IQR3_9PLEO</name>
<dbReference type="EMBL" id="JAPHNI010000050">
    <property type="protein sequence ID" value="KAJ8117494.1"/>
    <property type="molecule type" value="Genomic_DNA"/>
</dbReference>
<dbReference type="Proteomes" id="UP001153331">
    <property type="component" value="Unassembled WGS sequence"/>
</dbReference>
<gene>
    <name evidence="1" type="ORF">OPT61_g1313</name>
</gene>
<evidence type="ECO:0000313" key="1">
    <source>
        <dbReference type="EMBL" id="KAJ8117494.1"/>
    </source>
</evidence>
<reference evidence="1" key="1">
    <citation type="submission" date="2022-11" db="EMBL/GenBank/DDBJ databases">
        <title>Genome Sequence of Boeremia exigua.</title>
        <authorList>
            <person name="Buettner E."/>
        </authorList>
    </citation>
    <scope>NUCLEOTIDE SEQUENCE</scope>
    <source>
        <strain evidence="1">CU02</strain>
    </source>
</reference>
<organism evidence="1 2">
    <name type="scientific">Boeremia exigua</name>
    <dbReference type="NCBI Taxonomy" id="749465"/>
    <lineage>
        <taxon>Eukaryota</taxon>
        <taxon>Fungi</taxon>
        <taxon>Dikarya</taxon>
        <taxon>Ascomycota</taxon>
        <taxon>Pezizomycotina</taxon>
        <taxon>Dothideomycetes</taxon>
        <taxon>Pleosporomycetidae</taxon>
        <taxon>Pleosporales</taxon>
        <taxon>Pleosporineae</taxon>
        <taxon>Didymellaceae</taxon>
        <taxon>Boeremia</taxon>
    </lineage>
</organism>
<accession>A0ACC2IQR3</accession>